<dbReference type="GO" id="GO:0016747">
    <property type="term" value="F:acyltransferase activity, transferring groups other than amino-acyl groups"/>
    <property type="evidence" value="ECO:0007669"/>
    <property type="project" value="InterPro"/>
</dbReference>
<dbReference type="Gene3D" id="3.40.630.30">
    <property type="match status" value="1"/>
</dbReference>
<feature type="domain" description="N-acetyltransferase" evidence="1">
    <location>
        <begin position="1"/>
        <end position="151"/>
    </location>
</feature>
<evidence type="ECO:0000259" key="1">
    <source>
        <dbReference type="PROSITE" id="PS51186"/>
    </source>
</evidence>
<dbReference type="EMBL" id="LVJZ01000003">
    <property type="protein sequence ID" value="ODB96247.1"/>
    <property type="molecule type" value="Genomic_DNA"/>
</dbReference>
<protein>
    <recommendedName>
        <fullName evidence="1">N-acetyltransferase domain-containing protein</fullName>
    </recommendedName>
</protein>
<dbReference type="RefSeq" id="WP_069024214.1">
    <property type="nucleotide sequence ID" value="NZ_LVJZ01000003.1"/>
</dbReference>
<name>A0A1E2UNE4_9GAMM</name>
<dbReference type="InterPro" id="IPR016181">
    <property type="entry name" value="Acyl_CoA_acyltransferase"/>
</dbReference>
<keyword evidence="3" id="KW-1185">Reference proteome</keyword>
<reference evidence="2 3" key="1">
    <citation type="submission" date="2016-03" db="EMBL/GenBank/DDBJ databases">
        <title>Chemosynthetic sulphur-oxidizing symbionts of marine invertebrate animals are capable of nitrogen fixation.</title>
        <authorList>
            <person name="Petersen J.M."/>
            <person name="Kemper A."/>
            <person name="Gruber-Vodicka H."/>
            <person name="Cardini U."/>
            <person name="Geest Mvander."/>
            <person name="Kleiner M."/>
            <person name="Bulgheresi S."/>
            <person name="Fussmann M."/>
            <person name="Herbold C."/>
            <person name="Seah B.K.B."/>
            <person name="Antony C.Paul."/>
            <person name="Liu D."/>
            <person name="Belitz A."/>
            <person name="Weber M."/>
        </authorList>
    </citation>
    <scope>NUCLEOTIDE SEQUENCE [LARGE SCALE GENOMIC DNA]</scope>
    <source>
        <strain evidence="2">G_D</strain>
    </source>
</reference>
<comment type="caution">
    <text evidence="2">The sequence shown here is derived from an EMBL/GenBank/DDBJ whole genome shotgun (WGS) entry which is preliminary data.</text>
</comment>
<evidence type="ECO:0000313" key="3">
    <source>
        <dbReference type="Proteomes" id="UP000094849"/>
    </source>
</evidence>
<dbReference type="CDD" id="cd04301">
    <property type="entry name" value="NAT_SF"/>
    <property type="match status" value="1"/>
</dbReference>
<evidence type="ECO:0000313" key="2">
    <source>
        <dbReference type="EMBL" id="ODB96247.1"/>
    </source>
</evidence>
<dbReference type="STRING" id="1818881.A3196_05405"/>
<sequence>MIIKASTDEDAAAIIELHKQVFGETEGESVARLVADLFQNETARPLISLVATDEGLVVGHILFSPATIEGALNCSGVILAPLAVGEAYQKSGIGTALIREGIESVRKLQADYVLVLGDPNYYQRVGFRAGHGIAPPYQIDYPEAWMVLELNPGTVSTIKGKVRCAEALCRRELW</sequence>
<dbReference type="PROSITE" id="PS51186">
    <property type="entry name" value="GNAT"/>
    <property type="match status" value="1"/>
</dbReference>
<dbReference type="SUPFAM" id="SSF55729">
    <property type="entry name" value="Acyl-CoA N-acyltransferases (Nat)"/>
    <property type="match status" value="1"/>
</dbReference>
<accession>A0A1E2UNE4</accession>
<dbReference type="InterPro" id="IPR000182">
    <property type="entry name" value="GNAT_dom"/>
</dbReference>
<dbReference type="AlphaFoldDB" id="A0A1E2UNE4"/>
<organism evidence="2 3">
    <name type="scientific">Candidatus Thiodiazotropha endoloripes</name>
    <dbReference type="NCBI Taxonomy" id="1818881"/>
    <lineage>
        <taxon>Bacteria</taxon>
        <taxon>Pseudomonadati</taxon>
        <taxon>Pseudomonadota</taxon>
        <taxon>Gammaproteobacteria</taxon>
        <taxon>Chromatiales</taxon>
        <taxon>Sedimenticolaceae</taxon>
        <taxon>Candidatus Thiodiazotropha</taxon>
    </lineage>
</organism>
<dbReference type="Proteomes" id="UP000094849">
    <property type="component" value="Unassembled WGS sequence"/>
</dbReference>
<proteinExistence type="predicted"/>
<gene>
    <name evidence="2" type="ORF">A3196_05405</name>
</gene>
<dbReference type="Pfam" id="PF13508">
    <property type="entry name" value="Acetyltransf_7"/>
    <property type="match status" value="1"/>
</dbReference>